<name>A0ABT3FYH7_9BACT</name>
<dbReference type="InterPro" id="IPR036890">
    <property type="entry name" value="HATPase_C_sf"/>
</dbReference>
<dbReference type="PROSITE" id="PS50109">
    <property type="entry name" value="HIS_KIN"/>
    <property type="match status" value="1"/>
</dbReference>
<keyword evidence="11" id="KW-1185">Reference proteome</keyword>
<evidence type="ECO:0000256" key="5">
    <source>
        <dbReference type="ARBA" id="ARBA00022777"/>
    </source>
</evidence>
<keyword evidence="4" id="KW-0808">Transferase</keyword>
<reference evidence="10" key="1">
    <citation type="submission" date="2022-10" db="EMBL/GenBank/DDBJ databases">
        <title>Luteolibacter sp. GHJ8, whole genome shotgun sequencing project.</title>
        <authorList>
            <person name="Zhao G."/>
            <person name="Shen L."/>
        </authorList>
    </citation>
    <scope>NUCLEOTIDE SEQUENCE</scope>
    <source>
        <strain evidence="10">GHJ8</strain>
    </source>
</reference>
<dbReference type="PROSITE" id="PS50110">
    <property type="entry name" value="RESPONSE_REGULATORY"/>
    <property type="match status" value="1"/>
</dbReference>
<dbReference type="Pfam" id="PF00072">
    <property type="entry name" value="Response_reg"/>
    <property type="match status" value="1"/>
</dbReference>
<keyword evidence="10" id="KW-0067">ATP-binding</keyword>
<dbReference type="InterPro" id="IPR036097">
    <property type="entry name" value="HisK_dim/P_sf"/>
</dbReference>
<keyword evidence="3 6" id="KW-0597">Phosphoprotein</keyword>
<dbReference type="SUPFAM" id="SSF52172">
    <property type="entry name" value="CheY-like"/>
    <property type="match status" value="1"/>
</dbReference>
<dbReference type="EMBL" id="JAPDDR010000002">
    <property type="protein sequence ID" value="MCW1912638.1"/>
    <property type="molecule type" value="Genomic_DNA"/>
</dbReference>
<dbReference type="Pfam" id="PF00512">
    <property type="entry name" value="HisKA"/>
    <property type="match status" value="1"/>
</dbReference>
<evidence type="ECO:0000313" key="11">
    <source>
        <dbReference type="Proteomes" id="UP001165653"/>
    </source>
</evidence>
<dbReference type="SUPFAM" id="SSF47384">
    <property type="entry name" value="Homodimeric domain of signal transducing histidine kinase"/>
    <property type="match status" value="1"/>
</dbReference>
<dbReference type="InterPro" id="IPR003594">
    <property type="entry name" value="HATPase_dom"/>
</dbReference>
<dbReference type="InterPro" id="IPR003018">
    <property type="entry name" value="GAF"/>
</dbReference>
<comment type="caution">
    <text evidence="10">The sequence shown here is derived from an EMBL/GenBank/DDBJ whole genome shotgun (WGS) entry which is preliminary data.</text>
</comment>
<evidence type="ECO:0000313" key="10">
    <source>
        <dbReference type="EMBL" id="MCW1912638.1"/>
    </source>
</evidence>
<keyword evidence="5" id="KW-0418">Kinase</keyword>
<dbReference type="GO" id="GO:0005524">
    <property type="term" value="F:ATP binding"/>
    <property type="evidence" value="ECO:0007669"/>
    <property type="project" value="UniProtKB-KW"/>
</dbReference>
<comment type="catalytic activity">
    <reaction evidence="1">
        <text>ATP + protein L-histidine = ADP + protein N-phospho-L-histidine.</text>
        <dbReference type="EC" id="2.7.13.3"/>
    </reaction>
</comment>
<sequence length="715" mass="78905">MAWLRLSVYNDRVFPISTGLPLLLCLWTRDRFCLYLMSAAFTATALVKILWLTPAGVNTPQYEQLLIGSQLANIWLVAGVIHAILAALDRIERTNDELSQLNVELETSNEELAASNEEIAAREEEIMRQNEEYQSQSEELEQQSEELRQQAEEMEQQSAELSDANHELLRRERGLQTLLESGRWLQSDMNEVMVMNGICQAGVQVLGDEVQAAAVVIENEGAIELNGSTGFGLHGAVPPDFSYDESFSSLLLDSGRTACIEDIEARADLRLPQPGAGRPFRAVLGSPIWHEGRPVATLELYSSSPRRWSEHDFRIAEWLAGQAALALQAIRFRKEIEEKRKAAEEASIQKTRFLAAVSHDVRTPANAISLLAELIERCAKDPARAHQVPALATNLWSNARAMIDLVSDVLDLTRFDSGRLDLDLSEFSLGELIRSELAQAEPLAERRGLVLKHVLPREVIIRSDRTKLARVLANFISNAVKFTESGEIRVECRDGQDGGQVIDVSDSGIGIPSEHVGSIFDEFFQLRNPERNRDKGAGLGLAICRRLLDALGFEVTVRSLVGVGTTFSIHIPAECVEDGMAKDTGEIHCDSLKDRSILLVEDHQVARVTTAQLLEAEGATVQTAETGREAIHLLASGQHDILLLDLNLPDFDGTEILRSLQSSKPPRLQCILVVSGDVRPERIAEVKSLGAQDLLPKPVSIERIRKVLALCASGA</sequence>
<evidence type="ECO:0000256" key="6">
    <source>
        <dbReference type="PROSITE-ProRule" id="PRU00169"/>
    </source>
</evidence>
<dbReference type="SMART" id="SM00448">
    <property type="entry name" value="REC"/>
    <property type="match status" value="1"/>
</dbReference>
<dbReference type="InterPro" id="IPR011006">
    <property type="entry name" value="CheY-like_superfamily"/>
</dbReference>
<evidence type="ECO:0000259" key="9">
    <source>
        <dbReference type="PROSITE" id="PS50110"/>
    </source>
</evidence>
<gene>
    <name evidence="10" type="ORF">OJ996_03565</name>
</gene>
<dbReference type="CDD" id="cd00082">
    <property type="entry name" value="HisKA"/>
    <property type="match status" value="1"/>
</dbReference>
<dbReference type="RefSeq" id="WP_264511241.1">
    <property type="nucleotide sequence ID" value="NZ_JAPDDR010000002.1"/>
</dbReference>
<evidence type="ECO:0000256" key="7">
    <source>
        <dbReference type="SAM" id="MobiDB-lite"/>
    </source>
</evidence>
<dbReference type="SUPFAM" id="SSF55781">
    <property type="entry name" value="GAF domain-like"/>
    <property type="match status" value="1"/>
</dbReference>
<evidence type="ECO:0000256" key="1">
    <source>
        <dbReference type="ARBA" id="ARBA00000085"/>
    </source>
</evidence>
<dbReference type="InterPro" id="IPR029016">
    <property type="entry name" value="GAF-like_dom_sf"/>
</dbReference>
<dbReference type="InterPro" id="IPR001789">
    <property type="entry name" value="Sig_transdc_resp-reg_receiver"/>
</dbReference>
<protein>
    <recommendedName>
        <fullName evidence="2">histidine kinase</fullName>
        <ecNumber evidence="2">2.7.13.3</ecNumber>
    </recommendedName>
</protein>
<dbReference type="Gene3D" id="1.10.287.130">
    <property type="match status" value="1"/>
</dbReference>
<dbReference type="PANTHER" id="PTHR43047">
    <property type="entry name" value="TWO-COMPONENT HISTIDINE PROTEIN KINASE"/>
    <property type="match status" value="1"/>
</dbReference>
<dbReference type="Gene3D" id="3.40.50.2300">
    <property type="match status" value="1"/>
</dbReference>
<dbReference type="PRINTS" id="PR00344">
    <property type="entry name" value="BCTRLSENSOR"/>
</dbReference>
<dbReference type="SUPFAM" id="SSF55874">
    <property type="entry name" value="ATPase domain of HSP90 chaperone/DNA topoisomerase II/histidine kinase"/>
    <property type="match status" value="1"/>
</dbReference>
<dbReference type="EC" id="2.7.13.3" evidence="2"/>
<evidence type="ECO:0000256" key="3">
    <source>
        <dbReference type="ARBA" id="ARBA00022553"/>
    </source>
</evidence>
<dbReference type="PANTHER" id="PTHR43047:SF72">
    <property type="entry name" value="OSMOSENSING HISTIDINE PROTEIN KINASE SLN1"/>
    <property type="match status" value="1"/>
</dbReference>
<dbReference type="InterPro" id="IPR005467">
    <property type="entry name" value="His_kinase_dom"/>
</dbReference>
<dbReference type="Gene3D" id="3.30.565.10">
    <property type="entry name" value="Histidine kinase-like ATPase, C-terminal domain"/>
    <property type="match status" value="1"/>
</dbReference>
<accession>A0ABT3FYH7</accession>
<evidence type="ECO:0000256" key="4">
    <source>
        <dbReference type="ARBA" id="ARBA00022679"/>
    </source>
</evidence>
<feature type="domain" description="Response regulatory" evidence="9">
    <location>
        <begin position="596"/>
        <end position="712"/>
    </location>
</feature>
<dbReference type="InterPro" id="IPR004358">
    <property type="entry name" value="Sig_transdc_His_kin-like_C"/>
</dbReference>
<dbReference type="InterPro" id="IPR003661">
    <property type="entry name" value="HisK_dim/P_dom"/>
</dbReference>
<feature type="modified residue" description="4-aspartylphosphate" evidence="6">
    <location>
        <position position="645"/>
    </location>
</feature>
<proteinExistence type="predicted"/>
<dbReference type="Gene3D" id="3.30.450.40">
    <property type="match status" value="1"/>
</dbReference>
<dbReference type="Proteomes" id="UP001165653">
    <property type="component" value="Unassembled WGS sequence"/>
</dbReference>
<dbReference type="Pfam" id="PF02518">
    <property type="entry name" value="HATPase_c"/>
    <property type="match status" value="1"/>
</dbReference>
<dbReference type="Pfam" id="PF13185">
    <property type="entry name" value="GAF_2"/>
    <property type="match status" value="1"/>
</dbReference>
<organism evidence="10 11">
    <name type="scientific">Luteolibacter rhizosphaerae</name>
    <dbReference type="NCBI Taxonomy" id="2989719"/>
    <lineage>
        <taxon>Bacteria</taxon>
        <taxon>Pseudomonadati</taxon>
        <taxon>Verrucomicrobiota</taxon>
        <taxon>Verrucomicrobiia</taxon>
        <taxon>Verrucomicrobiales</taxon>
        <taxon>Verrucomicrobiaceae</taxon>
        <taxon>Luteolibacter</taxon>
    </lineage>
</organism>
<evidence type="ECO:0000256" key="2">
    <source>
        <dbReference type="ARBA" id="ARBA00012438"/>
    </source>
</evidence>
<feature type="region of interest" description="Disordered" evidence="7">
    <location>
        <begin position="129"/>
        <end position="157"/>
    </location>
</feature>
<dbReference type="SMART" id="SM00065">
    <property type="entry name" value="GAF"/>
    <property type="match status" value="1"/>
</dbReference>
<evidence type="ECO:0000259" key="8">
    <source>
        <dbReference type="PROSITE" id="PS50109"/>
    </source>
</evidence>
<feature type="domain" description="Histidine kinase" evidence="8">
    <location>
        <begin position="356"/>
        <end position="575"/>
    </location>
</feature>
<dbReference type="SMART" id="SM00387">
    <property type="entry name" value="HATPase_c"/>
    <property type="match status" value="1"/>
</dbReference>
<keyword evidence="10" id="KW-0547">Nucleotide-binding</keyword>
<dbReference type="SMART" id="SM00388">
    <property type="entry name" value="HisKA"/>
    <property type="match status" value="1"/>
</dbReference>